<dbReference type="EMBL" id="KV007465">
    <property type="protein sequence ID" value="KZV31566.1"/>
    <property type="molecule type" value="Genomic_DNA"/>
</dbReference>
<evidence type="ECO:0000313" key="3">
    <source>
        <dbReference type="Proteomes" id="UP000250235"/>
    </source>
</evidence>
<dbReference type="Proteomes" id="UP000250235">
    <property type="component" value="Unassembled WGS sequence"/>
</dbReference>
<evidence type="ECO:0000256" key="1">
    <source>
        <dbReference type="SAM" id="Phobius"/>
    </source>
</evidence>
<protein>
    <submittedName>
        <fullName evidence="2">Uncharacterized protein</fullName>
    </submittedName>
</protein>
<name>A0A2Z7BHZ5_9LAMI</name>
<proteinExistence type="predicted"/>
<keyword evidence="1" id="KW-0812">Transmembrane</keyword>
<sequence>MREIVLLPDFVQIAGFVLPDFTPDSYIRLYQISDFAPFCSNLGFVSNSACTDFCCRYMGLRNIPDFWSVSCQTPLVLIFAVVIWVYEIFRISGLLCITNGLYPLEEQNLGTDQ</sequence>
<keyword evidence="1" id="KW-0472">Membrane</keyword>
<dbReference type="AlphaFoldDB" id="A0A2Z7BHZ5"/>
<reference evidence="2 3" key="1">
    <citation type="journal article" date="2015" name="Proc. Natl. Acad. Sci. U.S.A.">
        <title>The resurrection genome of Boea hygrometrica: A blueprint for survival of dehydration.</title>
        <authorList>
            <person name="Xiao L."/>
            <person name="Yang G."/>
            <person name="Zhang L."/>
            <person name="Yang X."/>
            <person name="Zhao S."/>
            <person name="Ji Z."/>
            <person name="Zhou Q."/>
            <person name="Hu M."/>
            <person name="Wang Y."/>
            <person name="Chen M."/>
            <person name="Xu Y."/>
            <person name="Jin H."/>
            <person name="Xiao X."/>
            <person name="Hu G."/>
            <person name="Bao F."/>
            <person name="Hu Y."/>
            <person name="Wan P."/>
            <person name="Li L."/>
            <person name="Deng X."/>
            <person name="Kuang T."/>
            <person name="Xiang C."/>
            <person name="Zhu J.K."/>
            <person name="Oliver M.J."/>
            <person name="He Y."/>
        </authorList>
    </citation>
    <scope>NUCLEOTIDE SEQUENCE [LARGE SCALE GENOMIC DNA]</scope>
    <source>
        <strain evidence="3">cv. XS01</strain>
    </source>
</reference>
<organism evidence="2 3">
    <name type="scientific">Dorcoceras hygrometricum</name>
    <dbReference type="NCBI Taxonomy" id="472368"/>
    <lineage>
        <taxon>Eukaryota</taxon>
        <taxon>Viridiplantae</taxon>
        <taxon>Streptophyta</taxon>
        <taxon>Embryophyta</taxon>
        <taxon>Tracheophyta</taxon>
        <taxon>Spermatophyta</taxon>
        <taxon>Magnoliopsida</taxon>
        <taxon>eudicotyledons</taxon>
        <taxon>Gunneridae</taxon>
        <taxon>Pentapetalae</taxon>
        <taxon>asterids</taxon>
        <taxon>lamiids</taxon>
        <taxon>Lamiales</taxon>
        <taxon>Gesneriaceae</taxon>
        <taxon>Didymocarpoideae</taxon>
        <taxon>Trichosporeae</taxon>
        <taxon>Loxocarpinae</taxon>
        <taxon>Dorcoceras</taxon>
    </lineage>
</organism>
<evidence type="ECO:0000313" key="2">
    <source>
        <dbReference type="EMBL" id="KZV31566.1"/>
    </source>
</evidence>
<keyword evidence="3" id="KW-1185">Reference proteome</keyword>
<accession>A0A2Z7BHZ5</accession>
<gene>
    <name evidence="2" type="ORF">F511_07417</name>
</gene>
<keyword evidence="1" id="KW-1133">Transmembrane helix</keyword>
<feature type="transmembrane region" description="Helical" evidence="1">
    <location>
        <begin position="66"/>
        <end position="86"/>
    </location>
</feature>